<gene>
    <name evidence="1" type="ORF">KTAU_33440</name>
</gene>
<name>A0A5J4K7Y0_9CHLR</name>
<organism evidence="1 2">
    <name type="scientific">Thermogemmatispora aurantia</name>
    <dbReference type="NCBI Taxonomy" id="2045279"/>
    <lineage>
        <taxon>Bacteria</taxon>
        <taxon>Bacillati</taxon>
        <taxon>Chloroflexota</taxon>
        <taxon>Ktedonobacteria</taxon>
        <taxon>Thermogemmatisporales</taxon>
        <taxon>Thermogemmatisporaceae</taxon>
        <taxon>Thermogemmatispora</taxon>
    </lineage>
</organism>
<sequence length="110" mass="12864">MVKRVRLQKLDVEGLERYTLEIVSGKRRIVLPPTRCMLRLALDPMTMHRIFHLDAFRVVFRRYHYAPPQGWQCVGTWSYVSSAAHTMSALTARGGHHVTRAHREAHPLYR</sequence>
<proteinExistence type="predicted"/>
<evidence type="ECO:0000313" key="1">
    <source>
        <dbReference type="EMBL" id="GER84708.1"/>
    </source>
</evidence>
<accession>A0A5J4K7Y0</accession>
<reference evidence="1 2" key="1">
    <citation type="journal article" date="2019" name="Int. J. Syst. Evol. Microbiol.">
        <title>Thermogemmatispora aurantia sp. nov. and Thermogemmatispora argillosa sp. nov., within the class Ktedonobacteria, and emended description of the genus Thermogemmatispora.</title>
        <authorList>
            <person name="Zheng Y."/>
            <person name="Wang C.M."/>
            <person name="Sakai Y."/>
            <person name="Abe K."/>
            <person name="Yokota A."/>
            <person name="Yabe S."/>
        </authorList>
    </citation>
    <scope>NUCLEOTIDE SEQUENCE [LARGE SCALE GENOMIC DNA]</scope>
    <source>
        <strain evidence="1 2">A1-2</strain>
    </source>
</reference>
<dbReference type="AlphaFoldDB" id="A0A5J4K7Y0"/>
<dbReference type="EMBL" id="BKZV01000005">
    <property type="protein sequence ID" value="GER84708.1"/>
    <property type="molecule type" value="Genomic_DNA"/>
</dbReference>
<keyword evidence="2" id="KW-1185">Reference proteome</keyword>
<comment type="caution">
    <text evidence="1">The sequence shown here is derived from an EMBL/GenBank/DDBJ whole genome shotgun (WGS) entry which is preliminary data.</text>
</comment>
<dbReference type="Proteomes" id="UP000334820">
    <property type="component" value="Unassembled WGS sequence"/>
</dbReference>
<protein>
    <submittedName>
        <fullName evidence="1">Uncharacterized protein</fullName>
    </submittedName>
</protein>
<evidence type="ECO:0000313" key="2">
    <source>
        <dbReference type="Proteomes" id="UP000334820"/>
    </source>
</evidence>